<feature type="transmembrane region" description="Helical" evidence="6">
    <location>
        <begin position="147"/>
        <end position="173"/>
    </location>
</feature>
<dbReference type="AlphaFoldDB" id="A0A2T8HXL5"/>
<dbReference type="GO" id="GO:0005886">
    <property type="term" value="C:plasma membrane"/>
    <property type="evidence" value="ECO:0007669"/>
    <property type="project" value="UniProtKB-SubCell"/>
</dbReference>
<evidence type="ECO:0000256" key="2">
    <source>
        <dbReference type="ARBA" id="ARBA00022475"/>
    </source>
</evidence>
<dbReference type="PANTHER" id="PTHR30086">
    <property type="entry name" value="ARGININE EXPORTER PROTEIN ARGO"/>
    <property type="match status" value="1"/>
</dbReference>
<keyword evidence="5 6" id="KW-0472">Membrane</keyword>
<feature type="transmembrane region" description="Helical" evidence="6">
    <location>
        <begin position="72"/>
        <end position="92"/>
    </location>
</feature>
<keyword evidence="3 6" id="KW-0812">Transmembrane</keyword>
<evidence type="ECO:0000256" key="5">
    <source>
        <dbReference type="ARBA" id="ARBA00023136"/>
    </source>
</evidence>
<evidence type="ECO:0000256" key="6">
    <source>
        <dbReference type="SAM" id="Phobius"/>
    </source>
</evidence>
<dbReference type="Proteomes" id="UP000245911">
    <property type="component" value="Unassembled WGS sequence"/>
</dbReference>
<organism evidence="7 8">
    <name type="scientific">Pararhodobacter oceanensis</name>
    <dbReference type="NCBI Taxonomy" id="2172121"/>
    <lineage>
        <taxon>Bacteria</taxon>
        <taxon>Pseudomonadati</taxon>
        <taxon>Pseudomonadota</taxon>
        <taxon>Alphaproteobacteria</taxon>
        <taxon>Rhodobacterales</taxon>
        <taxon>Paracoccaceae</taxon>
        <taxon>Pararhodobacter</taxon>
    </lineage>
</organism>
<name>A0A2T8HXL5_9RHOB</name>
<keyword evidence="2" id="KW-1003">Cell membrane</keyword>
<dbReference type="Pfam" id="PF01810">
    <property type="entry name" value="LysE"/>
    <property type="match status" value="1"/>
</dbReference>
<dbReference type="RefSeq" id="WP_116556562.1">
    <property type="nucleotide sequence ID" value="NZ_QDKM01000001.1"/>
</dbReference>
<reference evidence="7 8" key="1">
    <citation type="submission" date="2018-04" db="EMBL/GenBank/DDBJ databases">
        <title>Pararhodobacter oceanense sp. nov., isolated from marine intertidal sediment.</title>
        <authorList>
            <person name="Wang X.-L."/>
            <person name="Du Z.-J."/>
        </authorList>
    </citation>
    <scope>NUCLEOTIDE SEQUENCE [LARGE SCALE GENOMIC DNA]</scope>
    <source>
        <strain evidence="7 8">AM505</strain>
    </source>
</reference>
<dbReference type="PANTHER" id="PTHR30086:SF20">
    <property type="entry name" value="ARGININE EXPORTER PROTEIN ARGO-RELATED"/>
    <property type="match status" value="1"/>
</dbReference>
<sequence length="214" mass="22546">MPSIDVLIAFFMATAVFAYMPGPSTLYAAAQTLARGRRAGWAAALGIHLGGYLHVFAAALGLAVVFKAVPVLFVALKFGGAAYLIYLGYKMFTARASLDFADLRVSAKTPRKAFWESVTVEMLNPKTAIFYLAFLPQFTDPAASAGIWLQLLVLGTVVNLMFSSADVICVVLADRIASYFKRSGTGGGAGCGIAQRLGGGILVALGVRLALSQP</sequence>
<keyword evidence="8" id="KW-1185">Reference proteome</keyword>
<comment type="caution">
    <text evidence="7">The sequence shown here is derived from an EMBL/GenBank/DDBJ whole genome shotgun (WGS) entry which is preliminary data.</text>
</comment>
<evidence type="ECO:0000256" key="3">
    <source>
        <dbReference type="ARBA" id="ARBA00022692"/>
    </source>
</evidence>
<dbReference type="EMBL" id="QDKM01000001">
    <property type="protein sequence ID" value="PVH30158.1"/>
    <property type="molecule type" value="Genomic_DNA"/>
</dbReference>
<keyword evidence="4 6" id="KW-1133">Transmembrane helix</keyword>
<comment type="subcellular location">
    <subcellularLocation>
        <location evidence="1">Cell membrane</location>
        <topology evidence="1">Multi-pass membrane protein</topology>
    </subcellularLocation>
</comment>
<evidence type="ECO:0000256" key="4">
    <source>
        <dbReference type="ARBA" id="ARBA00022989"/>
    </source>
</evidence>
<evidence type="ECO:0000313" key="7">
    <source>
        <dbReference type="EMBL" id="PVH30158.1"/>
    </source>
</evidence>
<feature type="transmembrane region" description="Helical" evidence="6">
    <location>
        <begin position="41"/>
        <end position="66"/>
    </location>
</feature>
<feature type="transmembrane region" description="Helical" evidence="6">
    <location>
        <begin position="6"/>
        <end position="29"/>
    </location>
</feature>
<gene>
    <name evidence="7" type="ORF">DDE20_00900</name>
</gene>
<evidence type="ECO:0000313" key="8">
    <source>
        <dbReference type="Proteomes" id="UP000245911"/>
    </source>
</evidence>
<dbReference type="OrthoDB" id="9804822at2"/>
<proteinExistence type="predicted"/>
<dbReference type="InterPro" id="IPR001123">
    <property type="entry name" value="LeuE-type"/>
</dbReference>
<accession>A0A2T8HXL5</accession>
<evidence type="ECO:0000256" key="1">
    <source>
        <dbReference type="ARBA" id="ARBA00004651"/>
    </source>
</evidence>
<dbReference type="PIRSF" id="PIRSF006324">
    <property type="entry name" value="LeuE"/>
    <property type="match status" value="1"/>
</dbReference>
<dbReference type="GO" id="GO:0015171">
    <property type="term" value="F:amino acid transmembrane transporter activity"/>
    <property type="evidence" value="ECO:0007669"/>
    <property type="project" value="TreeGrafter"/>
</dbReference>
<protein>
    <submittedName>
        <fullName evidence="7">Amino acid transporter</fullName>
    </submittedName>
</protein>